<reference evidence="11" key="1">
    <citation type="journal article" date="2019" name="Environ. Microbiol.">
        <title>Fungal ecological strategies reflected in gene transcription - a case study of two litter decomposers.</title>
        <authorList>
            <person name="Barbi F."/>
            <person name="Kohler A."/>
            <person name="Barry K."/>
            <person name="Baskaran P."/>
            <person name="Daum C."/>
            <person name="Fauchery L."/>
            <person name="Ihrmark K."/>
            <person name="Kuo A."/>
            <person name="LaButti K."/>
            <person name="Lipzen A."/>
            <person name="Morin E."/>
            <person name="Grigoriev I.V."/>
            <person name="Henrissat B."/>
            <person name="Lindahl B."/>
            <person name="Martin F."/>
        </authorList>
    </citation>
    <scope>NUCLEOTIDE SEQUENCE</scope>
    <source>
        <strain evidence="11">JB14</strain>
    </source>
</reference>
<dbReference type="Pfam" id="PF02799">
    <property type="entry name" value="NMT_C"/>
    <property type="match status" value="1"/>
</dbReference>
<dbReference type="Gene3D" id="3.40.630.30">
    <property type="match status" value="3"/>
</dbReference>
<feature type="domain" description="Glycylpeptide N-tetradecanoyltransferase N-terminal" evidence="9">
    <location>
        <begin position="99"/>
        <end position="176"/>
    </location>
</feature>
<dbReference type="InterPro" id="IPR016181">
    <property type="entry name" value="Acyl_CoA_acyltransferase"/>
</dbReference>
<evidence type="ECO:0000256" key="7">
    <source>
        <dbReference type="RuleBase" id="RU004178"/>
    </source>
</evidence>
<keyword evidence="4 6" id="KW-0808">Transferase</keyword>
<evidence type="ECO:0000256" key="4">
    <source>
        <dbReference type="ARBA" id="ARBA00022679"/>
    </source>
</evidence>
<dbReference type="InterPro" id="IPR022676">
    <property type="entry name" value="NMT_N"/>
</dbReference>
<comment type="similarity">
    <text evidence="1 7">Belongs to the NMT family.</text>
</comment>
<keyword evidence="12" id="KW-1185">Reference proteome</keyword>
<feature type="domain" description="Glycylpeptide N-tetradecanoyltransferase N-terminal" evidence="9">
    <location>
        <begin position="187"/>
        <end position="238"/>
    </location>
</feature>
<evidence type="ECO:0000259" key="10">
    <source>
        <dbReference type="Pfam" id="PF02799"/>
    </source>
</evidence>
<dbReference type="PANTHER" id="PTHR11377:SF5">
    <property type="entry name" value="GLYCYLPEPTIDE N-TETRADECANOYLTRANSFERASE"/>
    <property type="match status" value="1"/>
</dbReference>
<feature type="compositionally biased region" description="Basic and acidic residues" evidence="8">
    <location>
        <begin position="17"/>
        <end position="26"/>
    </location>
</feature>
<dbReference type="GO" id="GO:0005737">
    <property type="term" value="C:cytoplasm"/>
    <property type="evidence" value="ECO:0007669"/>
    <property type="project" value="TreeGrafter"/>
</dbReference>
<organism evidence="11 12">
    <name type="scientific">Gymnopus androsaceus JB14</name>
    <dbReference type="NCBI Taxonomy" id="1447944"/>
    <lineage>
        <taxon>Eukaryota</taxon>
        <taxon>Fungi</taxon>
        <taxon>Dikarya</taxon>
        <taxon>Basidiomycota</taxon>
        <taxon>Agaricomycotina</taxon>
        <taxon>Agaricomycetes</taxon>
        <taxon>Agaricomycetidae</taxon>
        <taxon>Agaricales</taxon>
        <taxon>Marasmiineae</taxon>
        <taxon>Omphalotaceae</taxon>
        <taxon>Gymnopus</taxon>
    </lineage>
</organism>
<dbReference type="EC" id="2.3.1.97" evidence="2 6"/>
<accession>A0A6A4IAJ4</accession>
<dbReference type="InterPro" id="IPR022677">
    <property type="entry name" value="NMT_C"/>
</dbReference>
<sequence length="359" mass="41128">MSVPTSKNSDGIVDTAQRSDDIKNAAEIDDNQAAEVEPSSSKKKKKKSKAANGAKAEVKSKAGIGGINSKDMEKHKFWSTQPVVQMGEPEAPPEEDGYIEPSKPAEEVRQDPYPLPQYFEWTTIDIDDPKQREEVHELLSLHYVEDKDAKLRFKYSAEFLQWALQVPGYYKEWHIGEYLCFFAKFIAAEANYICVHKKLRSKRLAPVLIKEVSRQIHLKGIFQAIYTAAVVIPTPISTAQYQHRNLNVAKLVDIHFSWVPRNMTLARMIRLNQLANKMQLPGIREMTEYDILQVTALYTKYMARFDMVPIMNSQEIRHQFLSGGGKTGTGDKWRKDDQVVWAYVVENKDNHKITDFVSF</sequence>
<proteinExistence type="inferred from homology"/>
<keyword evidence="5 6" id="KW-0012">Acyltransferase</keyword>
<evidence type="ECO:0000256" key="5">
    <source>
        <dbReference type="ARBA" id="ARBA00023315"/>
    </source>
</evidence>
<dbReference type="EMBL" id="ML769406">
    <property type="protein sequence ID" value="KAE9405804.1"/>
    <property type="molecule type" value="Genomic_DNA"/>
</dbReference>
<name>A0A6A4IAJ4_9AGAR</name>
<feature type="region of interest" description="Disordered" evidence="8">
    <location>
        <begin position="1"/>
        <end position="70"/>
    </location>
</feature>
<comment type="catalytic activity">
    <reaction evidence="6">
        <text>N-terminal glycyl-[protein] + tetradecanoyl-CoA = N-tetradecanoylglycyl-[protein] + CoA + H(+)</text>
        <dbReference type="Rhea" id="RHEA:15521"/>
        <dbReference type="Rhea" id="RHEA-COMP:12666"/>
        <dbReference type="Rhea" id="RHEA-COMP:12667"/>
        <dbReference type="ChEBI" id="CHEBI:15378"/>
        <dbReference type="ChEBI" id="CHEBI:57287"/>
        <dbReference type="ChEBI" id="CHEBI:57385"/>
        <dbReference type="ChEBI" id="CHEBI:64723"/>
        <dbReference type="ChEBI" id="CHEBI:133050"/>
        <dbReference type="EC" id="2.3.1.97"/>
    </reaction>
</comment>
<protein>
    <recommendedName>
        <fullName evidence="3 6">Glycylpeptide N-tetradecanoyltransferase</fullName>
        <ecNumber evidence="2 6">2.3.1.97</ecNumber>
    </recommendedName>
</protein>
<dbReference type="GO" id="GO:0004379">
    <property type="term" value="F:glycylpeptide N-tetradecanoyltransferase activity"/>
    <property type="evidence" value="ECO:0007669"/>
    <property type="project" value="UniProtKB-EC"/>
</dbReference>
<evidence type="ECO:0000259" key="9">
    <source>
        <dbReference type="Pfam" id="PF01233"/>
    </source>
</evidence>
<evidence type="ECO:0000256" key="3">
    <source>
        <dbReference type="ARBA" id="ARBA00022240"/>
    </source>
</evidence>
<dbReference type="AlphaFoldDB" id="A0A6A4IAJ4"/>
<gene>
    <name evidence="11" type="ORF">BT96DRAFT_1015308</name>
</gene>
<evidence type="ECO:0000256" key="6">
    <source>
        <dbReference type="RuleBase" id="RU000586"/>
    </source>
</evidence>
<dbReference type="SUPFAM" id="SSF55729">
    <property type="entry name" value="Acyl-CoA N-acyltransferases (Nat)"/>
    <property type="match status" value="2"/>
</dbReference>
<dbReference type="Pfam" id="PF01233">
    <property type="entry name" value="NMT"/>
    <property type="match status" value="2"/>
</dbReference>
<dbReference type="OrthoDB" id="60315at2759"/>
<evidence type="ECO:0000313" key="12">
    <source>
        <dbReference type="Proteomes" id="UP000799118"/>
    </source>
</evidence>
<comment type="function">
    <text evidence="6">Adds a myristoyl group to the N-terminal glycine residue of certain cellular proteins.</text>
</comment>
<evidence type="ECO:0000256" key="1">
    <source>
        <dbReference type="ARBA" id="ARBA00009469"/>
    </source>
</evidence>
<dbReference type="PIRSF" id="PIRSF015892">
    <property type="entry name" value="N-myristl_transf"/>
    <property type="match status" value="1"/>
</dbReference>
<evidence type="ECO:0000313" key="11">
    <source>
        <dbReference type="EMBL" id="KAE9405804.1"/>
    </source>
</evidence>
<dbReference type="PANTHER" id="PTHR11377">
    <property type="entry name" value="N-MYRISTOYL TRANSFERASE"/>
    <property type="match status" value="1"/>
</dbReference>
<dbReference type="InterPro" id="IPR000903">
    <property type="entry name" value="NMT"/>
</dbReference>
<evidence type="ECO:0000256" key="2">
    <source>
        <dbReference type="ARBA" id="ARBA00012923"/>
    </source>
</evidence>
<evidence type="ECO:0000256" key="8">
    <source>
        <dbReference type="SAM" id="MobiDB-lite"/>
    </source>
</evidence>
<dbReference type="Proteomes" id="UP000799118">
    <property type="component" value="Unassembled WGS sequence"/>
</dbReference>
<feature type="domain" description="Glycylpeptide N-tetradecanoyltransferase C-terminal" evidence="10">
    <location>
        <begin position="253"/>
        <end position="359"/>
    </location>
</feature>